<dbReference type="Proteomes" id="UP000288716">
    <property type="component" value="Unassembled WGS sequence"/>
</dbReference>
<evidence type="ECO:0000256" key="4">
    <source>
        <dbReference type="ARBA" id="ARBA00012012"/>
    </source>
</evidence>
<protein>
    <recommendedName>
        <fullName evidence="5">Glutaminyl-peptide cyclotransferase</fullName>
        <ecNumber evidence="4">2.3.2.5</ecNumber>
    </recommendedName>
</protein>
<evidence type="ECO:0000256" key="10">
    <source>
        <dbReference type="ARBA" id="ARBA00023157"/>
    </source>
</evidence>
<evidence type="ECO:0000256" key="12">
    <source>
        <dbReference type="SAM" id="SignalP"/>
    </source>
</evidence>
<dbReference type="InterPro" id="IPR037457">
    <property type="entry name" value="M28_QC"/>
</dbReference>
<keyword evidence="15" id="KW-1185">Reference proteome</keyword>
<evidence type="ECO:0000256" key="9">
    <source>
        <dbReference type="ARBA" id="ARBA00022833"/>
    </source>
</evidence>
<evidence type="ECO:0000256" key="11">
    <source>
        <dbReference type="ARBA" id="ARBA00023315"/>
    </source>
</evidence>
<evidence type="ECO:0000256" key="6">
    <source>
        <dbReference type="ARBA" id="ARBA00022525"/>
    </source>
</evidence>
<dbReference type="OrthoDB" id="3907302at2759"/>
<dbReference type="STRING" id="299467.A0A443SB91"/>
<keyword evidence="7 14" id="KW-0808">Transferase</keyword>
<feature type="domain" description="Peptidase M28" evidence="13">
    <location>
        <begin position="189"/>
        <end position="416"/>
    </location>
</feature>
<dbReference type="PANTHER" id="PTHR12283">
    <property type="entry name" value="GLUTAMINYL-PEPTIDE CYCLOTRANSFERASE"/>
    <property type="match status" value="1"/>
</dbReference>
<feature type="chain" id="PRO_5019420695" description="Glutaminyl-peptide cyclotransferase" evidence="12">
    <location>
        <begin position="21"/>
        <end position="427"/>
    </location>
</feature>
<evidence type="ECO:0000256" key="8">
    <source>
        <dbReference type="ARBA" id="ARBA00022723"/>
    </source>
</evidence>
<keyword evidence="11" id="KW-0012">Acyltransferase</keyword>
<dbReference type="SUPFAM" id="SSF53187">
    <property type="entry name" value="Zn-dependent exopeptidases"/>
    <property type="match status" value="1"/>
</dbReference>
<dbReference type="GO" id="GO:0008270">
    <property type="term" value="F:zinc ion binding"/>
    <property type="evidence" value="ECO:0007669"/>
    <property type="project" value="TreeGrafter"/>
</dbReference>
<evidence type="ECO:0000313" key="14">
    <source>
        <dbReference type="EMBL" id="RWS24760.1"/>
    </source>
</evidence>
<dbReference type="EC" id="2.3.2.5" evidence="4"/>
<accession>A0A443SB91</accession>
<evidence type="ECO:0000256" key="7">
    <source>
        <dbReference type="ARBA" id="ARBA00022679"/>
    </source>
</evidence>
<evidence type="ECO:0000256" key="2">
    <source>
        <dbReference type="ARBA" id="ARBA00004613"/>
    </source>
</evidence>
<dbReference type="EMBL" id="NCKV01004447">
    <property type="protein sequence ID" value="RWS24760.1"/>
    <property type="molecule type" value="Genomic_DNA"/>
</dbReference>
<organism evidence="14 15">
    <name type="scientific">Leptotrombidium deliense</name>
    <dbReference type="NCBI Taxonomy" id="299467"/>
    <lineage>
        <taxon>Eukaryota</taxon>
        <taxon>Metazoa</taxon>
        <taxon>Ecdysozoa</taxon>
        <taxon>Arthropoda</taxon>
        <taxon>Chelicerata</taxon>
        <taxon>Arachnida</taxon>
        <taxon>Acari</taxon>
        <taxon>Acariformes</taxon>
        <taxon>Trombidiformes</taxon>
        <taxon>Prostigmata</taxon>
        <taxon>Anystina</taxon>
        <taxon>Parasitengona</taxon>
        <taxon>Trombiculoidea</taxon>
        <taxon>Trombiculidae</taxon>
        <taxon>Leptotrombidium</taxon>
    </lineage>
</organism>
<proteinExistence type="inferred from homology"/>
<evidence type="ECO:0000256" key="5">
    <source>
        <dbReference type="ARBA" id="ARBA00016861"/>
    </source>
</evidence>
<evidence type="ECO:0000256" key="1">
    <source>
        <dbReference type="ARBA" id="ARBA00000001"/>
    </source>
</evidence>
<dbReference type="FunFam" id="3.40.630.10:FF:000029">
    <property type="entry name" value="Glutaminyl-peptide cyclotransferase"/>
    <property type="match status" value="1"/>
</dbReference>
<dbReference type="CDD" id="cd03880">
    <property type="entry name" value="M28_QC_like"/>
    <property type="match status" value="1"/>
</dbReference>
<keyword evidence="6" id="KW-0964">Secreted</keyword>
<dbReference type="InterPro" id="IPR007484">
    <property type="entry name" value="Peptidase_M28"/>
</dbReference>
<keyword evidence="8" id="KW-0479">Metal-binding</keyword>
<dbReference type="GO" id="GO:0005576">
    <property type="term" value="C:extracellular region"/>
    <property type="evidence" value="ECO:0007669"/>
    <property type="project" value="UniProtKB-SubCell"/>
</dbReference>
<dbReference type="VEuPathDB" id="VectorBase:LDEU007280"/>
<keyword evidence="10" id="KW-1015">Disulfide bond</keyword>
<comment type="caution">
    <text evidence="14">The sequence shown here is derived from an EMBL/GenBank/DDBJ whole genome shotgun (WGS) entry which is preliminary data.</text>
</comment>
<dbReference type="GO" id="GO:0016603">
    <property type="term" value="F:glutaminyl-peptide cyclotransferase activity"/>
    <property type="evidence" value="ECO:0007669"/>
    <property type="project" value="UniProtKB-EC"/>
</dbReference>
<feature type="signal peptide" evidence="12">
    <location>
        <begin position="1"/>
        <end position="20"/>
    </location>
</feature>
<comment type="similarity">
    <text evidence="3">Belongs to the glutaminyl-peptide cyclotransferase family.</text>
</comment>
<comment type="subcellular location">
    <subcellularLocation>
        <location evidence="2">Secreted</location>
    </subcellularLocation>
</comment>
<evidence type="ECO:0000313" key="15">
    <source>
        <dbReference type="Proteomes" id="UP000288716"/>
    </source>
</evidence>
<dbReference type="AlphaFoldDB" id="A0A443SB91"/>
<reference evidence="14 15" key="1">
    <citation type="journal article" date="2018" name="Gigascience">
        <title>Genomes of trombidid mites reveal novel predicted allergens and laterally-transferred genes associated with secondary metabolism.</title>
        <authorList>
            <person name="Dong X."/>
            <person name="Chaisiri K."/>
            <person name="Xia D."/>
            <person name="Armstrong S.D."/>
            <person name="Fang Y."/>
            <person name="Donnelly M.J."/>
            <person name="Kadowaki T."/>
            <person name="McGarry J.W."/>
            <person name="Darby A.C."/>
            <person name="Makepeace B.L."/>
        </authorList>
    </citation>
    <scope>NUCLEOTIDE SEQUENCE [LARGE SCALE GENOMIC DNA]</scope>
    <source>
        <strain evidence="14">UoL-UT</strain>
    </source>
</reference>
<sequence length="427" mass="49429">MLPTVVFYVLASQVSIFIVADEDSDYLDYSENDYNENLAENAWRHLLKSIKLQTRLVEVIKRYKNGYQQRGIERIGKNATARIKRQSEIEWIKKLILLAIDKKQCLPDWHRCQNILSKSQINNLFTNFRKYSDGFKDALDEILKVRIVGTKQHRKVQSYIKETMENLAWDVEFDKFTNNTPFGNMNFNNIIATHNPGACKRLVLACHYDSKYTETRKFVGAVDSAVPCAMMISLAQRLVEKLNEAKNDDITLQFIFFDGEEAFKQWGPTDSLYGSQHLAKKWENTILEKSETKRCPMQHNTMIDRIELFVLLDLIGAPNPSFLSQFKNTQSLFKQLIDIQKQLNKLALFETSGGEEVNYFKTKEGNGEVQDDHLPFLRRNVPIVHLICTPFPSVWHTDADNADNLDEASINNILKVLQIFIVQYLSL</sequence>
<gene>
    <name evidence="14" type="ORF">B4U80_07015</name>
</gene>
<evidence type="ECO:0000256" key="3">
    <source>
        <dbReference type="ARBA" id="ARBA00006014"/>
    </source>
</evidence>
<comment type="catalytic activity">
    <reaction evidence="1">
        <text>N-terminal L-glutaminyl-[peptide] = N-terminal 5-oxo-L-prolyl-[peptide] + NH4(+)</text>
        <dbReference type="Rhea" id="RHEA:23652"/>
        <dbReference type="Rhea" id="RHEA-COMP:11736"/>
        <dbReference type="Rhea" id="RHEA-COMP:11846"/>
        <dbReference type="ChEBI" id="CHEBI:28938"/>
        <dbReference type="ChEBI" id="CHEBI:64722"/>
        <dbReference type="ChEBI" id="CHEBI:87215"/>
        <dbReference type="EC" id="2.3.2.5"/>
    </reaction>
</comment>
<dbReference type="Gene3D" id="3.40.630.10">
    <property type="entry name" value="Zn peptidases"/>
    <property type="match status" value="1"/>
</dbReference>
<evidence type="ECO:0000259" key="13">
    <source>
        <dbReference type="Pfam" id="PF04389"/>
    </source>
</evidence>
<dbReference type="PANTHER" id="PTHR12283:SF6">
    <property type="entry name" value="GLUTAMINYL-PEPTIDE CYCLOTRANSFERASE-RELATED"/>
    <property type="match status" value="1"/>
</dbReference>
<keyword evidence="9" id="KW-0862">Zinc</keyword>
<dbReference type="InterPro" id="IPR040234">
    <property type="entry name" value="QC/QCL"/>
</dbReference>
<dbReference type="Pfam" id="PF04389">
    <property type="entry name" value="Peptidase_M28"/>
    <property type="match status" value="1"/>
</dbReference>
<name>A0A443SB91_9ACAR</name>
<keyword evidence="12" id="KW-0732">Signal</keyword>